<dbReference type="Gene3D" id="1.10.260.40">
    <property type="entry name" value="lambda repressor-like DNA-binding domains"/>
    <property type="match status" value="1"/>
</dbReference>
<name>A0A2S9T4L5_9BACT</name>
<reference evidence="2 3" key="1">
    <citation type="submission" date="2017-09" db="EMBL/GenBank/DDBJ databases">
        <title>Reassesment of A. cryaerophilus.</title>
        <authorList>
            <person name="Perez-Cataluna A."/>
            <person name="Collado L."/>
            <person name="Salgado O."/>
            <person name="Lefinanco V."/>
            <person name="Figueras M.J."/>
        </authorList>
    </citation>
    <scope>NUCLEOTIDE SEQUENCE [LARGE SCALE GENOMIC DNA]</scope>
    <source>
        <strain evidence="2 3">LMG 10210</strain>
    </source>
</reference>
<accession>A0A2S9T4L5</accession>
<dbReference type="EMBL" id="NXGE01000007">
    <property type="protein sequence ID" value="PRM93729.1"/>
    <property type="molecule type" value="Genomic_DNA"/>
</dbReference>
<dbReference type="SUPFAM" id="SSF47413">
    <property type="entry name" value="lambda repressor-like DNA-binding domains"/>
    <property type="match status" value="1"/>
</dbReference>
<dbReference type="InterPro" id="IPR010982">
    <property type="entry name" value="Lambda_DNA-bd_dom_sf"/>
</dbReference>
<protein>
    <recommendedName>
        <fullName evidence="1">HTH cro/C1-type domain-containing protein</fullName>
    </recommendedName>
</protein>
<dbReference type="AlphaFoldDB" id="A0A2S9T4L5"/>
<dbReference type="CDD" id="cd00093">
    <property type="entry name" value="HTH_XRE"/>
    <property type="match status" value="1"/>
</dbReference>
<comment type="caution">
    <text evidence="2">The sequence shown here is derived from an EMBL/GenBank/DDBJ whole genome shotgun (WGS) entry which is preliminary data.</text>
</comment>
<dbReference type="InterPro" id="IPR001387">
    <property type="entry name" value="Cro/C1-type_HTH"/>
</dbReference>
<dbReference type="GO" id="GO:0003677">
    <property type="term" value="F:DNA binding"/>
    <property type="evidence" value="ECO:0007669"/>
    <property type="project" value="InterPro"/>
</dbReference>
<evidence type="ECO:0000313" key="2">
    <source>
        <dbReference type="EMBL" id="PRM93729.1"/>
    </source>
</evidence>
<proteinExistence type="predicted"/>
<dbReference type="Proteomes" id="UP000238281">
    <property type="component" value="Unassembled WGS sequence"/>
</dbReference>
<gene>
    <name evidence="2" type="ORF">CJ673_09660</name>
</gene>
<dbReference type="PROSITE" id="PS50943">
    <property type="entry name" value="HTH_CROC1"/>
    <property type="match status" value="1"/>
</dbReference>
<evidence type="ECO:0000259" key="1">
    <source>
        <dbReference type="PROSITE" id="PS50943"/>
    </source>
</evidence>
<dbReference type="SMART" id="SM00530">
    <property type="entry name" value="HTH_XRE"/>
    <property type="match status" value="1"/>
</dbReference>
<sequence length="254" mass="30297">MYNKYSFEYYILFRLKLSRKKMDFSNKFLIIQNALNLSQKDLALKLGLSTNAISQYVTGKRKPDFNTIQKLIDLGISPLFIFSDGKDPFDKNYELFLEASKYVNEKNESEFIIPMNEFIVKYRLMDKIKSKIEKIKGQTFFEKVIEEFSSSREKIIKLLYYFILYIEESQKKFDFPNIKKSFIAELEKFELKGLDKNLSFEIKDKDKKRLIIWIENELDDSSIFEIISNIEEIKKMLKNELNFVNKIIVTFKSN</sequence>
<organism evidence="2 3">
    <name type="scientific">Aliarcobacter cryaerophilus</name>
    <dbReference type="NCBI Taxonomy" id="28198"/>
    <lineage>
        <taxon>Bacteria</taxon>
        <taxon>Pseudomonadati</taxon>
        <taxon>Campylobacterota</taxon>
        <taxon>Epsilonproteobacteria</taxon>
        <taxon>Campylobacterales</taxon>
        <taxon>Arcobacteraceae</taxon>
        <taxon>Aliarcobacter</taxon>
    </lineage>
</organism>
<evidence type="ECO:0000313" key="3">
    <source>
        <dbReference type="Proteomes" id="UP000238281"/>
    </source>
</evidence>
<dbReference type="Pfam" id="PF01381">
    <property type="entry name" value="HTH_3"/>
    <property type="match status" value="1"/>
</dbReference>
<feature type="domain" description="HTH cro/C1-type" evidence="1">
    <location>
        <begin position="33"/>
        <end position="81"/>
    </location>
</feature>